<keyword evidence="3" id="KW-1003">Cell membrane</keyword>
<comment type="subcellular location">
    <subcellularLocation>
        <location evidence="1">Cell membrane</location>
        <topology evidence="1">Multi-pass membrane protein</topology>
    </subcellularLocation>
</comment>
<dbReference type="InterPro" id="IPR050790">
    <property type="entry name" value="ExbB/TolQ_transport"/>
</dbReference>
<comment type="similarity">
    <text evidence="2">Belongs to the ExbB/TolQ family.</text>
</comment>
<name>A0A382M8P6_9ZZZZ</name>
<dbReference type="GO" id="GO:0005886">
    <property type="term" value="C:plasma membrane"/>
    <property type="evidence" value="ECO:0007669"/>
    <property type="project" value="UniProtKB-SubCell"/>
</dbReference>
<evidence type="ECO:0000256" key="1">
    <source>
        <dbReference type="ARBA" id="ARBA00004651"/>
    </source>
</evidence>
<evidence type="ECO:0000313" key="9">
    <source>
        <dbReference type="EMBL" id="SVC44067.1"/>
    </source>
</evidence>
<feature type="transmembrane region" description="Helical" evidence="7">
    <location>
        <begin position="143"/>
        <end position="168"/>
    </location>
</feature>
<evidence type="ECO:0000256" key="7">
    <source>
        <dbReference type="SAM" id="Phobius"/>
    </source>
</evidence>
<evidence type="ECO:0000256" key="6">
    <source>
        <dbReference type="ARBA" id="ARBA00023136"/>
    </source>
</evidence>
<feature type="domain" description="MotA/TolQ/ExbB proton channel" evidence="8">
    <location>
        <begin position="73"/>
        <end position="179"/>
    </location>
</feature>
<gene>
    <name evidence="9" type="ORF">METZ01_LOCUS296921</name>
</gene>
<dbReference type="PANTHER" id="PTHR30625">
    <property type="entry name" value="PROTEIN TOLQ"/>
    <property type="match status" value="1"/>
</dbReference>
<dbReference type="Pfam" id="PF01618">
    <property type="entry name" value="MotA_ExbB"/>
    <property type="match status" value="1"/>
</dbReference>
<evidence type="ECO:0000256" key="4">
    <source>
        <dbReference type="ARBA" id="ARBA00022692"/>
    </source>
</evidence>
<dbReference type="PANTHER" id="PTHR30625:SF3">
    <property type="entry name" value="TOL-PAL SYSTEM PROTEIN TOLQ"/>
    <property type="match status" value="1"/>
</dbReference>
<keyword evidence="5 7" id="KW-1133">Transmembrane helix</keyword>
<keyword evidence="4 7" id="KW-0812">Transmembrane</keyword>
<dbReference type="EMBL" id="UINC01091365">
    <property type="protein sequence ID" value="SVC44067.1"/>
    <property type="molecule type" value="Genomic_DNA"/>
</dbReference>
<feature type="transmembrane region" description="Helical" evidence="7">
    <location>
        <begin position="102"/>
        <end position="123"/>
    </location>
</feature>
<dbReference type="GO" id="GO:0017038">
    <property type="term" value="P:protein import"/>
    <property type="evidence" value="ECO:0007669"/>
    <property type="project" value="TreeGrafter"/>
</dbReference>
<keyword evidence="6 7" id="KW-0472">Membrane</keyword>
<evidence type="ECO:0000256" key="5">
    <source>
        <dbReference type="ARBA" id="ARBA00022989"/>
    </source>
</evidence>
<evidence type="ECO:0000256" key="2">
    <source>
        <dbReference type="ARBA" id="ARBA00010442"/>
    </source>
</evidence>
<evidence type="ECO:0000259" key="8">
    <source>
        <dbReference type="Pfam" id="PF01618"/>
    </source>
</evidence>
<protein>
    <recommendedName>
        <fullName evidence="8">MotA/TolQ/ExbB proton channel domain-containing protein</fullName>
    </recommendedName>
</protein>
<sequence>YLFFKNAKDEDRRFVSYFSKANNFLHIHDYARELKFSTVARVFLVGYRELYVFQEMAQAEKNKSSITEVGKFISPRDMKGISLAVNKGINAEISRLSRRLDFLATTGSTSPFIGLFGTVWGIMTSFSAIGFQGSASIGGVAPGIAEALIATAAGLAAAIPAVVFYNYLSDKGRIFTSDMDDFSQDLLFLVEKNFSKDTLPTQMSDWDFA</sequence>
<organism evidence="9">
    <name type="scientific">marine metagenome</name>
    <dbReference type="NCBI Taxonomy" id="408172"/>
    <lineage>
        <taxon>unclassified sequences</taxon>
        <taxon>metagenomes</taxon>
        <taxon>ecological metagenomes</taxon>
    </lineage>
</organism>
<dbReference type="AlphaFoldDB" id="A0A382M8P6"/>
<reference evidence="9" key="1">
    <citation type="submission" date="2018-05" db="EMBL/GenBank/DDBJ databases">
        <authorList>
            <person name="Lanie J.A."/>
            <person name="Ng W.-L."/>
            <person name="Kazmierczak K.M."/>
            <person name="Andrzejewski T.M."/>
            <person name="Davidsen T.M."/>
            <person name="Wayne K.J."/>
            <person name="Tettelin H."/>
            <person name="Glass J.I."/>
            <person name="Rusch D."/>
            <person name="Podicherti R."/>
            <person name="Tsui H.-C.T."/>
            <person name="Winkler M.E."/>
        </authorList>
    </citation>
    <scope>NUCLEOTIDE SEQUENCE</scope>
</reference>
<evidence type="ECO:0000256" key="3">
    <source>
        <dbReference type="ARBA" id="ARBA00022475"/>
    </source>
</evidence>
<feature type="non-terminal residue" evidence="9">
    <location>
        <position position="1"/>
    </location>
</feature>
<proteinExistence type="inferred from homology"/>
<dbReference type="InterPro" id="IPR002898">
    <property type="entry name" value="MotA_ExbB_proton_chnl"/>
</dbReference>
<accession>A0A382M8P6</accession>